<protein>
    <submittedName>
        <fullName evidence="1">Death-on-curing family protein</fullName>
    </submittedName>
</protein>
<dbReference type="AlphaFoldDB" id="T0ZZW1"/>
<organism evidence="1">
    <name type="scientific">mine drainage metagenome</name>
    <dbReference type="NCBI Taxonomy" id="410659"/>
    <lineage>
        <taxon>unclassified sequences</taxon>
        <taxon>metagenomes</taxon>
        <taxon>ecological metagenomes</taxon>
    </lineage>
</organism>
<name>T0ZZW1_9ZZZZ</name>
<feature type="non-terminal residue" evidence="1">
    <location>
        <position position="94"/>
    </location>
</feature>
<accession>T0ZZW1</accession>
<sequence length="94" mass="10862">MKDVVIYQSDRGSIEVTVDRDNVWLSQKQMSLLFDTSPDNIGLHLKKIYSEGELDEEATTEESSVVRLEGRRHVTRQIKTLQPRCHYFGRVPGQ</sequence>
<dbReference type="EMBL" id="AUZY01011511">
    <property type="protein sequence ID" value="EQD34389.1"/>
    <property type="molecule type" value="Genomic_DNA"/>
</dbReference>
<gene>
    <name evidence="1" type="ORF">B1B_17230</name>
</gene>
<evidence type="ECO:0000313" key="1">
    <source>
        <dbReference type="EMBL" id="EQD34389.1"/>
    </source>
</evidence>
<dbReference type="PANTHER" id="PTHR35810">
    <property type="entry name" value="CYTOPLASMIC PROTEIN-RELATED"/>
    <property type="match status" value="1"/>
</dbReference>
<dbReference type="PANTHER" id="PTHR35810:SF1">
    <property type="entry name" value="CYTOPLASMIC PROTEIN"/>
    <property type="match status" value="1"/>
</dbReference>
<proteinExistence type="predicted"/>
<reference evidence="1" key="2">
    <citation type="journal article" date="2014" name="ISME J.">
        <title>Microbial stratification in low pH oxic and suboxic macroscopic growths along an acid mine drainage.</title>
        <authorList>
            <person name="Mendez-Garcia C."/>
            <person name="Mesa V."/>
            <person name="Sprenger R.R."/>
            <person name="Richter M."/>
            <person name="Diez M.S."/>
            <person name="Solano J."/>
            <person name="Bargiela R."/>
            <person name="Golyshina O.V."/>
            <person name="Manteca A."/>
            <person name="Ramos J.L."/>
            <person name="Gallego J.R."/>
            <person name="Llorente I."/>
            <person name="Martins Dos Santos V.A."/>
            <person name="Jensen O.N."/>
            <person name="Pelaez A.I."/>
            <person name="Sanchez J."/>
            <person name="Ferrer M."/>
        </authorList>
    </citation>
    <scope>NUCLEOTIDE SEQUENCE</scope>
</reference>
<comment type="caution">
    <text evidence="1">The sequence shown here is derived from an EMBL/GenBank/DDBJ whole genome shotgun (WGS) entry which is preliminary data.</text>
</comment>
<reference evidence="1" key="1">
    <citation type="submission" date="2013-08" db="EMBL/GenBank/DDBJ databases">
        <authorList>
            <person name="Mendez C."/>
            <person name="Richter M."/>
            <person name="Ferrer M."/>
            <person name="Sanchez J."/>
        </authorList>
    </citation>
    <scope>NUCLEOTIDE SEQUENCE</scope>
</reference>